<organism evidence="1 2">
    <name type="scientific">Herbiconiux daphne</name>
    <dbReference type="NCBI Taxonomy" id="2970914"/>
    <lineage>
        <taxon>Bacteria</taxon>
        <taxon>Bacillati</taxon>
        <taxon>Actinomycetota</taxon>
        <taxon>Actinomycetes</taxon>
        <taxon>Micrococcales</taxon>
        <taxon>Microbacteriaceae</taxon>
        <taxon>Herbiconiux</taxon>
    </lineage>
</organism>
<gene>
    <name evidence="1" type="ORF">N1032_27770</name>
</gene>
<dbReference type="RefSeq" id="WP_259543959.1">
    <property type="nucleotide sequence ID" value="NZ_JANLCJ010000798.1"/>
</dbReference>
<evidence type="ECO:0000313" key="2">
    <source>
        <dbReference type="Proteomes" id="UP001165586"/>
    </source>
</evidence>
<keyword evidence="2" id="KW-1185">Reference proteome</keyword>
<comment type="caution">
    <text evidence="1">The sequence shown here is derived from an EMBL/GenBank/DDBJ whole genome shotgun (WGS) entry which is preliminary data.</text>
</comment>
<accession>A0ABT2HC57</accession>
<reference evidence="1" key="1">
    <citation type="submission" date="2022-08" db="EMBL/GenBank/DDBJ databases">
        <authorList>
            <person name="Deng Y."/>
            <person name="Han X.-F."/>
            <person name="Zhang Y.-Q."/>
        </authorList>
    </citation>
    <scope>NUCLEOTIDE SEQUENCE</scope>
    <source>
        <strain evidence="1">CPCC 203386</strain>
    </source>
</reference>
<dbReference type="Proteomes" id="UP001165586">
    <property type="component" value="Unassembled WGS sequence"/>
</dbReference>
<feature type="non-terminal residue" evidence="1">
    <location>
        <position position="1"/>
    </location>
</feature>
<evidence type="ECO:0000313" key="1">
    <source>
        <dbReference type="EMBL" id="MCS5737534.1"/>
    </source>
</evidence>
<dbReference type="EMBL" id="JANLCJ010000798">
    <property type="protein sequence ID" value="MCS5737534.1"/>
    <property type="molecule type" value="Genomic_DNA"/>
</dbReference>
<sequence length="94" mass="9811">VPPPTPGPLTILSTDPGNLKIGQDFTLEWSGGVAPFKVQFGGAVSERRTINNAQSPQIINLSPETGTLVPANNYHLKVTDSTGAVKSVTIALSN</sequence>
<protein>
    <submittedName>
        <fullName evidence="1">Uncharacterized protein</fullName>
    </submittedName>
</protein>
<name>A0ABT2HC57_9MICO</name>
<proteinExistence type="predicted"/>